<dbReference type="AlphaFoldDB" id="A0A9P5TYH8"/>
<evidence type="ECO:0000256" key="1">
    <source>
        <dbReference type="SAM" id="MobiDB-lite"/>
    </source>
</evidence>
<dbReference type="Proteomes" id="UP000772434">
    <property type="component" value="Unassembled WGS sequence"/>
</dbReference>
<dbReference type="OrthoDB" id="3238775at2759"/>
<comment type="caution">
    <text evidence="2">The sequence shown here is derived from an EMBL/GenBank/DDBJ whole genome shotgun (WGS) entry which is preliminary data.</text>
</comment>
<gene>
    <name evidence="2" type="ORF">BDP27DRAFT_1501773</name>
</gene>
<sequence>MAGPIRNWLGAYGNKNLAEMVLPKYELAFNVYGNKLVTRILHSRCCVRARRTHSLLSFSFVYALLMALFSESEDWEPLHTFYNPLKALADATTCQWHDDTLNSSLNLSSPAALMPRRAPSVNSLPEMVDLLAHAQHFSGGDRQSKPATTEDASTPEPEVGSFSVVLLVLQKDQQMKGKGRKPRKVVGVDPKTYGPVAVSMDATWAVFLQESFRAGIPKLQDVRQLRIDTFHWYFTKRDISLPLQTESNFSHAAMRLQSRKVNEEKLIYLEMQPPRQIQQREEEHLPWEPTSTTLSVAESGRASRQSPLFLDEDQSRVGRSEYRIREGFVCFEMSVELN</sequence>
<reference evidence="2" key="1">
    <citation type="submission" date="2020-11" db="EMBL/GenBank/DDBJ databases">
        <authorList>
            <consortium name="DOE Joint Genome Institute"/>
            <person name="Ahrendt S."/>
            <person name="Riley R."/>
            <person name="Andreopoulos W."/>
            <person name="Labutti K."/>
            <person name="Pangilinan J."/>
            <person name="Ruiz-Duenas F.J."/>
            <person name="Barrasa J.M."/>
            <person name="Sanchez-Garcia M."/>
            <person name="Camarero S."/>
            <person name="Miyauchi S."/>
            <person name="Serrano A."/>
            <person name="Linde D."/>
            <person name="Babiker R."/>
            <person name="Drula E."/>
            <person name="Ayuso-Fernandez I."/>
            <person name="Pacheco R."/>
            <person name="Padilla G."/>
            <person name="Ferreira P."/>
            <person name="Barriuso J."/>
            <person name="Kellner H."/>
            <person name="Castanera R."/>
            <person name="Alfaro M."/>
            <person name="Ramirez L."/>
            <person name="Pisabarro A.G."/>
            <person name="Kuo A."/>
            <person name="Tritt A."/>
            <person name="Lipzen A."/>
            <person name="He G."/>
            <person name="Yan M."/>
            <person name="Ng V."/>
            <person name="Cullen D."/>
            <person name="Martin F."/>
            <person name="Rosso M.-N."/>
            <person name="Henrissat B."/>
            <person name="Hibbett D."/>
            <person name="Martinez A.T."/>
            <person name="Grigoriev I.V."/>
        </authorList>
    </citation>
    <scope>NUCLEOTIDE SEQUENCE</scope>
    <source>
        <strain evidence="2">AH 40177</strain>
    </source>
</reference>
<protein>
    <submittedName>
        <fullName evidence="2">Uncharacterized protein</fullName>
    </submittedName>
</protein>
<feature type="region of interest" description="Disordered" evidence="1">
    <location>
        <begin position="278"/>
        <end position="300"/>
    </location>
</feature>
<proteinExistence type="predicted"/>
<dbReference type="EMBL" id="JADNRY010000316">
    <property type="protein sequence ID" value="KAF9059224.1"/>
    <property type="molecule type" value="Genomic_DNA"/>
</dbReference>
<keyword evidence="3" id="KW-1185">Reference proteome</keyword>
<evidence type="ECO:0000313" key="3">
    <source>
        <dbReference type="Proteomes" id="UP000772434"/>
    </source>
</evidence>
<feature type="compositionally biased region" description="Polar residues" evidence="1">
    <location>
        <begin position="289"/>
        <end position="300"/>
    </location>
</feature>
<organism evidence="2 3">
    <name type="scientific">Rhodocollybia butyracea</name>
    <dbReference type="NCBI Taxonomy" id="206335"/>
    <lineage>
        <taxon>Eukaryota</taxon>
        <taxon>Fungi</taxon>
        <taxon>Dikarya</taxon>
        <taxon>Basidiomycota</taxon>
        <taxon>Agaricomycotina</taxon>
        <taxon>Agaricomycetes</taxon>
        <taxon>Agaricomycetidae</taxon>
        <taxon>Agaricales</taxon>
        <taxon>Marasmiineae</taxon>
        <taxon>Omphalotaceae</taxon>
        <taxon>Rhodocollybia</taxon>
    </lineage>
</organism>
<evidence type="ECO:0000313" key="2">
    <source>
        <dbReference type="EMBL" id="KAF9059224.1"/>
    </source>
</evidence>
<name>A0A9P5TYH8_9AGAR</name>
<accession>A0A9P5TYH8</accession>
<feature type="region of interest" description="Disordered" evidence="1">
    <location>
        <begin position="138"/>
        <end position="159"/>
    </location>
</feature>